<evidence type="ECO:0000313" key="3">
    <source>
        <dbReference type="Proteomes" id="UP000325440"/>
    </source>
</evidence>
<dbReference type="PROSITE" id="PS51286">
    <property type="entry name" value="RAP"/>
    <property type="match status" value="1"/>
</dbReference>
<proteinExistence type="predicted"/>
<dbReference type="Proteomes" id="UP000325440">
    <property type="component" value="Unassembled WGS sequence"/>
</dbReference>
<protein>
    <submittedName>
        <fullName evidence="2">RAP domain,FAST kinase-like protein, subdomain 2</fullName>
    </submittedName>
</protein>
<name>A0A5E4NDK5_9HEMI</name>
<gene>
    <name evidence="2" type="ORF">CINCED_3A001471</name>
</gene>
<dbReference type="OrthoDB" id="385235at2759"/>
<reference evidence="2 3" key="1">
    <citation type="submission" date="2019-08" db="EMBL/GenBank/DDBJ databases">
        <authorList>
            <person name="Alioto T."/>
            <person name="Alioto T."/>
            <person name="Gomez Garrido J."/>
        </authorList>
    </citation>
    <scope>NUCLEOTIDE SEQUENCE [LARGE SCALE GENOMIC DNA]</scope>
</reference>
<dbReference type="InterPro" id="IPR013584">
    <property type="entry name" value="RAP"/>
</dbReference>
<evidence type="ECO:0000259" key="1">
    <source>
        <dbReference type="PROSITE" id="PS51286"/>
    </source>
</evidence>
<dbReference type="Pfam" id="PF08373">
    <property type="entry name" value="RAP"/>
    <property type="match status" value="1"/>
</dbReference>
<accession>A0A5E4NDK5</accession>
<keyword evidence="2" id="KW-0418">Kinase</keyword>
<organism evidence="2 3">
    <name type="scientific">Cinara cedri</name>
    <dbReference type="NCBI Taxonomy" id="506608"/>
    <lineage>
        <taxon>Eukaryota</taxon>
        <taxon>Metazoa</taxon>
        <taxon>Ecdysozoa</taxon>
        <taxon>Arthropoda</taxon>
        <taxon>Hexapoda</taxon>
        <taxon>Insecta</taxon>
        <taxon>Pterygota</taxon>
        <taxon>Neoptera</taxon>
        <taxon>Paraneoptera</taxon>
        <taxon>Hemiptera</taxon>
        <taxon>Sternorrhyncha</taxon>
        <taxon>Aphidomorpha</taxon>
        <taxon>Aphidoidea</taxon>
        <taxon>Aphididae</taxon>
        <taxon>Lachninae</taxon>
        <taxon>Cinara</taxon>
    </lineage>
</organism>
<feature type="domain" description="RAP" evidence="1">
    <location>
        <begin position="855"/>
        <end position="915"/>
    </location>
</feature>
<sequence>MIFLKQFGVNLLISTKLAHMTLRYKTIYSNTLYFKLYKQNHLKLPLIYQHLHRKYCYQTSYKGDDTDSDSEDIINVRDIKNVILPHSDDALTTQIGDCKSLQDIFDLILQDNNSQLNWKNISMAIAMVRELQIIYYRVCLYEKNLHCSNITPTENFENILTNENFLKLLDLIDKHYKFMNIQCLSYSILCLHKIGVHKNSIVNQNLLYWLKTVLTNTPIEEIQSCVLSRFTVSVVGRRDLSGLYILTDIWPIVLKKIALCNTYDDLKHIAICLNNLPWFLNQDTIDMFVEKVKSVLVNNEHNDDKIKCMVKVLRLLNNPYWSSQNIDLIRSLLLDLQGYIHQISVYDMIQLQMIILKQFEPYQLFEEIYNVTSKWLTKVDVDTDITVLRLLSCIVPSFNTTRKKYIETLLRKQFILNYNFSQICMGPLYNIIRNLKTSDEQICNAYWSSVLNWLNTGKSSIRESHKLLRICNRYMNFNNNMAGTYRHYSFENQMIIWLKKELDQGISAIIPSEYSKIFSFFVSYPNKNIGYEIPEIMVEKLLSNIGQYSVYDCFIISRGLNAAFINRKKKILPKFFDQYVRIGTALNKRCLNILNQEHDLSINQLNSMYRGYNYRVNINEPEVLYKIVDRYKNFTHEEFSSKSIRELTFNLIASDWFDSELLDKCLKYYIKNHKYLLAENVEKILTLFFSFGINSEKYMEFLPCAVEIINRDKHNMSGLNLMRSSLALCYYYSLPKYITDYIFSVEFLEKLDDEIKNCYAKATYPLKLRELLMTLNRTVCIDCPEFDVPWFHSKYCEEKQSLVSKHTGYFYLDVEKKLNQLIENKGCLKVNSFSPYGYKLDFEININISKQPKRIVVLLLNERDLRKTDHEMKGHCKLKQRHLEILGYRVIWIKKSIWNSMFMTEPNAKLSYLKSLIWQYT</sequence>
<keyword evidence="3" id="KW-1185">Reference proteome</keyword>
<evidence type="ECO:0000313" key="2">
    <source>
        <dbReference type="EMBL" id="VVC40572.1"/>
    </source>
</evidence>
<dbReference type="InterPro" id="IPR013579">
    <property type="entry name" value="FAST_2"/>
</dbReference>
<dbReference type="AlphaFoldDB" id="A0A5E4NDK5"/>
<dbReference type="EMBL" id="CABPRJ010001905">
    <property type="protein sequence ID" value="VVC40572.1"/>
    <property type="molecule type" value="Genomic_DNA"/>
</dbReference>
<dbReference type="GO" id="GO:0016301">
    <property type="term" value="F:kinase activity"/>
    <property type="evidence" value="ECO:0007669"/>
    <property type="project" value="UniProtKB-KW"/>
</dbReference>
<dbReference type="SMART" id="SM00952">
    <property type="entry name" value="RAP"/>
    <property type="match status" value="1"/>
</dbReference>
<keyword evidence="2" id="KW-0808">Transferase</keyword>
<dbReference type="Pfam" id="PF08368">
    <property type="entry name" value="FAST_2"/>
    <property type="match status" value="1"/>
</dbReference>